<dbReference type="Gene3D" id="3.20.20.70">
    <property type="entry name" value="Aldolase class I"/>
    <property type="match status" value="1"/>
</dbReference>
<dbReference type="RefSeq" id="WP_307277578.1">
    <property type="nucleotide sequence ID" value="NZ_JAUSVX010000010.1"/>
</dbReference>
<dbReference type="SUPFAM" id="SSF51412">
    <property type="entry name" value="Inosine monophosphate dehydrogenase (IMPDH)"/>
    <property type="match status" value="1"/>
</dbReference>
<dbReference type="Proteomes" id="UP001242480">
    <property type="component" value="Unassembled WGS sequence"/>
</dbReference>
<keyword evidence="1" id="KW-0285">Flavoprotein</keyword>
<dbReference type="InterPro" id="IPR004136">
    <property type="entry name" value="NMO"/>
</dbReference>
<dbReference type="InterPro" id="IPR013785">
    <property type="entry name" value="Aldolase_TIM"/>
</dbReference>
<evidence type="ECO:0000256" key="2">
    <source>
        <dbReference type="ARBA" id="ARBA00022643"/>
    </source>
</evidence>
<keyword evidence="3 4" id="KW-0560">Oxidoreductase</keyword>
<proteinExistence type="predicted"/>
<dbReference type="EC" id="1.3.1.9" evidence="4"/>
<name>A0ABU0JEG7_9HYPH</name>
<keyword evidence="5" id="KW-1185">Reference proteome</keyword>
<evidence type="ECO:0000313" key="5">
    <source>
        <dbReference type="Proteomes" id="UP001242480"/>
    </source>
</evidence>
<dbReference type="CDD" id="cd04730">
    <property type="entry name" value="NPD_like"/>
    <property type="match status" value="1"/>
</dbReference>
<sequence>MAAAATPVLPTSVTRALGMRYPVFSAGMARVSQAPLVAAVSEAGGMGCLGGVSFMPPALRAEIREIRRRTGRPFAVNLVVPQVFLEGGDQSAWDEIRALWSGLAPEARRGLAGVEPMLTPGSVEEQVAVVLDERPAVVVLTFDVPVTLVEACKARGIKVMALCGSIGRATAAARAGVDFIVAQGAEGGGHTGHVGTLALIPAVVDAVPVPVIAAGGIVDGRGLAAALCLGAEAAWCGTRFIATPEAFGHDAFKRRILEAAAKDTVLTSAYTGKNLRALRNRWTADWAEHPEWPVAGFPGQYAVAGRRVESGYLDGDVEEGMMPAGQGVGAIRDIRPAGEIVRAMAEEAAGILGR</sequence>
<comment type="caution">
    <text evidence="4">The sequence shown here is derived from an EMBL/GenBank/DDBJ whole genome shotgun (WGS) entry which is preliminary data.</text>
</comment>
<evidence type="ECO:0000256" key="1">
    <source>
        <dbReference type="ARBA" id="ARBA00022630"/>
    </source>
</evidence>
<evidence type="ECO:0000256" key="3">
    <source>
        <dbReference type="ARBA" id="ARBA00023002"/>
    </source>
</evidence>
<protein>
    <submittedName>
        <fullName evidence="4">Enoyl-[acyl-carrier protein] reductase II</fullName>
        <ecNumber evidence="4">1.3.1.9</ecNumber>
    </submittedName>
</protein>
<organism evidence="4 5">
    <name type="scientific">Labrys wisconsinensis</name>
    <dbReference type="NCBI Taxonomy" id="425677"/>
    <lineage>
        <taxon>Bacteria</taxon>
        <taxon>Pseudomonadati</taxon>
        <taxon>Pseudomonadota</taxon>
        <taxon>Alphaproteobacteria</taxon>
        <taxon>Hyphomicrobiales</taxon>
        <taxon>Xanthobacteraceae</taxon>
        <taxon>Labrys</taxon>
    </lineage>
</organism>
<accession>A0ABU0JEG7</accession>
<dbReference type="GO" id="GO:0004318">
    <property type="term" value="F:enoyl-[acyl-carrier-protein] reductase (NADH) activity"/>
    <property type="evidence" value="ECO:0007669"/>
    <property type="project" value="UniProtKB-EC"/>
</dbReference>
<keyword evidence="2" id="KW-0288">FMN</keyword>
<dbReference type="PANTHER" id="PTHR32332">
    <property type="entry name" value="2-NITROPROPANE DIOXYGENASE"/>
    <property type="match status" value="1"/>
</dbReference>
<dbReference type="PANTHER" id="PTHR32332:SF20">
    <property type="entry name" value="2-NITROPROPANE DIOXYGENASE-LIKE PROTEIN"/>
    <property type="match status" value="1"/>
</dbReference>
<evidence type="ECO:0000313" key="4">
    <source>
        <dbReference type="EMBL" id="MDQ0471808.1"/>
    </source>
</evidence>
<dbReference type="EMBL" id="JAUSVX010000010">
    <property type="protein sequence ID" value="MDQ0471808.1"/>
    <property type="molecule type" value="Genomic_DNA"/>
</dbReference>
<reference evidence="4 5" key="1">
    <citation type="submission" date="2023-07" db="EMBL/GenBank/DDBJ databases">
        <title>Genomic Encyclopedia of Type Strains, Phase IV (KMG-IV): sequencing the most valuable type-strain genomes for metagenomic binning, comparative biology and taxonomic classification.</title>
        <authorList>
            <person name="Goeker M."/>
        </authorList>
    </citation>
    <scope>NUCLEOTIDE SEQUENCE [LARGE SCALE GENOMIC DNA]</scope>
    <source>
        <strain evidence="4 5">DSM 19619</strain>
    </source>
</reference>
<gene>
    <name evidence="4" type="ORF">QO011_004835</name>
</gene>
<dbReference type="Pfam" id="PF03060">
    <property type="entry name" value="NMO"/>
    <property type="match status" value="1"/>
</dbReference>